<keyword evidence="1" id="KW-1133">Transmembrane helix</keyword>
<feature type="transmembrane region" description="Helical" evidence="1">
    <location>
        <begin position="21"/>
        <end position="43"/>
    </location>
</feature>
<proteinExistence type="predicted"/>
<keyword evidence="1" id="KW-0472">Membrane</keyword>
<name>A0ABR8BZB8_APHFL</name>
<gene>
    <name evidence="2" type="ORF">H6F99_18445</name>
</gene>
<dbReference type="Proteomes" id="UP000606721">
    <property type="component" value="Unassembled WGS sequence"/>
</dbReference>
<dbReference type="InterPro" id="IPR021787">
    <property type="entry name" value="DUF3352"/>
</dbReference>
<evidence type="ECO:0000313" key="2">
    <source>
        <dbReference type="EMBL" id="MBD2280184.1"/>
    </source>
</evidence>
<evidence type="ECO:0000256" key="1">
    <source>
        <dbReference type="SAM" id="Phobius"/>
    </source>
</evidence>
<sequence length="572" mass="63114">MFAEKLENIKNVNSQHLTKNIKLGFLIAGIITLILVCLAKFSWFSEKSPVSLVVRNSQPAAAIFVSKSSPAMVSLLINPDGLQKIAPKGEFSQLKNRLLAKSNIDYQDDIEPWLGDEITLAVTTIDIDRDPENGLQTGYLMALATAKPEKSRDFLELLFSKRAFSGTNLGIERYKGVKVIYDNTEYSSGVNIQNPKSKIQNNLAGAVVNNFVLLANHPQVIKEAINNLQAPDLNLISSLEYQKATQQISKNSVAITFLNLPKVGKWQGLELAESTYNSQILSFVVNSQGLLTESTFFTNSQILPSYLPLSQPVGALQYIPKSTALAIAGTNLSKLDNSDVAKLWKQVTASIYGSSKDGTARLLQPLATIQDNWNLNFSADIFNWVTGEYALALLPNSENTTLNWLFVSEKTPELAAGITHLNNIASRSGFNVSSLTLDQQKISAWTKITATSKNNTPINVDTKVKGVHTTLDNYEIFSSDLKTLKTVLSQKQKSLLENPQFQNSIATIPQPNQGYIYLDWENSQDILKRQLPLLKLAEVLGKPLFDNLKSLTVSSYSSEPGTLKGGVFWQLH</sequence>
<keyword evidence="1" id="KW-0812">Transmembrane</keyword>
<accession>A0ABR8BZB8</accession>
<dbReference type="Pfam" id="PF11832">
    <property type="entry name" value="DUF3352"/>
    <property type="match status" value="1"/>
</dbReference>
<keyword evidence="3" id="KW-1185">Reference proteome</keyword>
<evidence type="ECO:0000313" key="3">
    <source>
        <dbReference type="Proteomes" id="UP000606721"/>
    </source>
</evidence>
<dbReference type="RefSeq" id="WP_190383836.1">
    <property type="nucleotide sequence ID" value="NZ_JACJQT010000054.1"/>
</dbReference>
<reference evidence="2 3" key="1">
    <citation type="journal article" date="2020" name="ISME J.">
        <title>Comparative genomics reveals insights into cyanobacterial evolution and habitat adaptation.</title>
        <authorList>
            <person name="Chen M.Y."/>
            <person name="Teng W.K."/>
            <person name="Zhao L."/>
            <person name="Hu C.X."/>
            <person name="Zhou Y.K."/>
            <person name="Han B.P."/>
            <person name="Song L.R."/>
            <person name="Shu W.S."/>
        </authorList>
    </citation>
    <scope>NUCLEOTIDE SEQUENCE [LARGE SCALE GENOMIC DNA]</scope>
    <source>
        <strain evidence="2 3">FACHB-1040</strain>
    </source>
</reference>
<comment type="caution">
    <text evidence="2">The sequence shown here is derived from an EMBL/GenBank/DDBJ whole genome shotgun (WGS) entry which is preliminary data.</text>
</comment>
<organism evidence="2 3">
    <name type="scientific">Aphanizomenon flos-aquae FACHB-1040</name>
    <dbReference type="NCBI Taxonomy" id="2692887"/>
    <lineage>
        <taxon>Bacteria</taxon>
        <taxon>Bacillati</taxon>
        <taxon>Cyanobacteriota</taxon>
        <taxon>Cyanophyceae</taxon>
        <taxon>Nostocales</taxon>
        <taxon>Aphanizomenonaceae</taxon>
        <taxon>Aphanizomenon</taxon>
    </lineage>
</organism>
<dbReference type="EMBL" id="JACJQT010000054">
    <property type="protein sequence ID" value="MBD2280184.1"/>
    <property type="molecule type" value="Genomic_DNA"/>
</dbReference>
<protein>
    <submittedName>
        <fullName evidence="2">DUF3352 domain-containing protein</fullName>
    </submittedName>
</protein>